<evidence type="ECO:0000256" key="5">
    <source>
        <dbReference type="ARBA" id="ARBA00023136"/>
    </source>
</evidence>
<protein>
    <recommendedName>
        <fullName evidence="9">Glycine transporter domain-containing protein</fullName>
    </recommendedName>
</protein>
<feature type="transmembrane region" description="Helical" evidence="7">
    <location>
        <begin position="140"/>
        <end position="158"/>
    </location>
</feature>
<dbReference type="Pfam" id="PF03458">
    <property type="entry name" value="Gly_transporter"/>
    <property type="match status" value="2"/>
</dbReference>
<dbReference type="AlphaFoldDB" id="A0A7S2SVL8"/>
<proteinExistence type="predicted"/>
<evidence type="ECO:0000256" key="3">
    <source>
        <dbReference type="ARBA" id="ARBA00022692"/>
    </source>
</evidence>
<evidence type="ECO:0000256" key="8">
    <source>
        <dbReference type="SAM" id="SignalP"/>
    </source>
</evidence>
<feature type="signal peptide" evidence="8">
    <location>
        <begin position="1"/>
        <end position="28"/>
    </location>
</feature>
<organism evidence="10">
    <name type="scientific">Rhizochromulina marina</name>
    <dbReference type="NCBI Taxonomy" id="1034831"/>
    <lineage>
        <taxon>Eukaryota</taxon>
        <taxon>Sar</taxon>
        <taxon>Stramenopiles</taxon>
        <taxon>Ochrophyta</taxon>
        <taxon>Dictyochophyceae</taxon>
        <taxon>Rhizochromulinales</taxon>
        <taxon>Rhizochromulina</taxon>
    </lineage>
</organism>
<reference evidence="10" key="1">
    <citation type="submission" date="2021-01" db="EMBL/GenBank/DDBJ databases">
        <authorList>
            <person name="Corre E."/>
            <person name="Pelletier E."/>
            <person name="Niang G."/>
            <person name="Scheremetjew M."/>
            <person name="Finn R."/>
            <person name="Kale V."/>
            <person name="Holt S."/>
            <person name="Cochrane G."/>
            <person name="Meng A."/>
            <person name="Brown T."/>
            <person name="Cohen L."/>
        </authorList>
    </citation>
    <scope>NUCLEOTIDE SEQUENCE</scope>
    <source>
        <strain evidence="10">CCMP1243</strain>
    </source>
</reference>
<gene>
    <name evidence="10" type="ORF">RMAR1173_LOCUS21116</name>
</gene>
<feature type="transmembrane region" description="Helical" evidence="7">
    <location>
        <begin position="229"/>
        <end position="246"/>
    </location>
</feature>
<keyword evidence="8" id="KW-0732">Signal</keyword>
<dbReference type="EMBL" id="HBHJ01031895">
    <property type="protein sequence ID" value="CAD9710123.1"/>
    <property type="molecule type" value="Transcribed_RNA"/>
</dbReference>
<evidence type="ECO:0000256" key="6">
    <source>
        <dbReference type="SAM" id="MobiDB-lite"/>
    </source>
</evidence>
<feature type="compositionally biased region" description="Low complexity" evidence="6">
    <location>
        <begin position="356"/>
        <end position="372"/>
    </location>
</feature>
<keyword evidence="3 7" id="KW-0812">Transmembrane</keyword>
<evidence type="ECO:0000256" key="1">
    <source>
        <dbReference type="ARBA" id="ARBA00004651"/>
    </source>
</evidence>
<name>A0A7S2SVL8_9STRA</name>
<feature type="transmembrane region" description="Helical" evidence="7">
    <location>
        <begin position="170"/>
        <end position="188"/>
    </location>
</feature>
<feature type="transmembrane region" description="Helical" evidence="7">
    <location>
        <begin position="258"/>
        <end position="280"/>
    </location>
</feature>
<evidence type="ECO:0000256" key="7">
    <source>
        <dbReference type="SAM" id="Phobius"/>
    </source>
</evidence>
<dbReference type="GO" id="GO:0005886">
    <property type="term" value="C:plasma membrane"/>
    <property type="evidence" value="ECO:0007669"/>
    <property type="project" value="UniProtKB-SubCell"/>
</dbReference>
<feature type="transmembrane region" description="Helical" evidence="7">
    <location>
        <begin position="194"/>
        <end position="217"/>
    </location>
</feature>
<feature type="domain" description="Glycine transporter" evidence="9">
    <location>
        <begin position="81"/>
        <end position="155"/>
    </location>
</feature>
<feature type="compositionally biased region" description="Basic and acidic residues" evidence="6">
    <location>
        <begin position="327"/>
        <end position="336"/>
    </location>
</feature>
<dbReference type="PANTHER" id="PTHR30506:SF3">
    <property type="entry name" value="UPF0126 INNER MEMBRANE PROTEIN YADS-RELATED"/>
    <property type="match status" value="1"/>
</dbReference>
<comment type="subcellular location">
    <subcellularLocation>
        <location evidence="1">Cell membrane</location>
        <topology evidence="1">Multi-pass membrane protein</topology>
    </subcellularLocation>
</comment>
<accession>A0A7S2SVL8</accession>
<keyword evidence="5 7" id="KW-0472">Membrane</keyword>
<sequence length="372" mass="38761">MRGATVPGRAWPRWRLVVALSALQLASGALRPALAGPGRRVVRASPKLSIGHLRTGSTGTALALRGGGSDVEVGTNAMLKVMDIFGTALFAVSGTVSAGTRGMDVFGCLVVAIATAMGGGSIRDMLLGRTPVYWATDTTYLKIAAVSSLATFVIWPFLEDLGVSMKAWPLAASDTLGIGAFVIIGARIGLDHGLAPLGAVVCAVMTSTFGGVLRDVLCRQPVRILHSESTIYATPVAFGASVYVTLRQALAGQDAGEAIAAIAGYCSTVALLFAAEGFGLRLPYWFKHPMSHGQPSQYEAFDLTTKLAGHSTVQSFPLNMTTREEKAMPEEPERIPHPAPGLWGVDPPFPEDVRVSRGGASSAAGKGANPSC</sequence>
<dbReference type="PANTHER" id="PTHR30506">
    <property type="entry name" value="INNER MEMBRANE PROTEIN"/>
    <property type="match status" value="1"/>
</dbReference>
<keyword evidence="2" id="KW-1003">Cell membrane</keyword>
<evidence type="ECO:0000259" key="9">
    <source>
        <dbReference type="Pfam" id="PF03458"/>
    </source>
</evidence>
<keyword evidence="4 7" id="KW-1133">Transmembrane helix</keyword>
<evidence type="ECO:0000256" key="4">
    <source>
        <dbReference type="ARBA" id="ARBA00022989"/>
    </source>
</evidence>
<dbReference type="InterPro" id="IPR005115">
    <property type="entry name" value="Gly_transporter"/>
</dbReference>
<evidence type="ECO:0000256" key="2">
    <source>
        <dbReference type="ARBA" id="ARBA00022475"/>
    </source>
</evidence>
<feature type="chain" id="PRO_5030691516" description="Glycine transporter domain-containing protein" evidence="8">
    <location>
        <begin position="29"/>
        <end position="372"/>
    </location>
</feature>
<feature type="domain" description="Glycine transporter" evidence="9">
    <location>
        <begin position="173"/>
        <end position="247"/>
    </location>
</feature>
<evidence type="ECO:0000313" key="10">
    <source>
        <dbReference type="EMBL" id="CAD9710123.1"/>
    </source>
</evidence>
<feature type="region of interest" description="Disordered" evidence="6">
    <location>
        <begin position="327"/>
        <end position="372"/>
    </location>
</feature>